<gene>
    <name evidence="3" type="ORF">NCTC9185_07652</name>
</gene>
<sequence>MSEVNIVATLTPLPEHIEAVRAAALAMVPLTHQEAGCLQYDLHESRAIADVRQLQNEGKTSFIFIERWKSEEDLKKHVAMSYHDDFSRDPRRQAGESERSAADPPVAL</sequence>
<dbReference type="InterPro" id="IPR007138">
    <property type="entry name" value="ABM_dom"/>
</dbReference>
<keyword evidence="3" id="KW-0560">Oxidoreductase</keyword>
<dbReference type="PROSITE" id="PS51725">
    <property type="entry name" value="ABM"/>
    <property type="match status" value="1"/>
</dbReference>
<feature type="domain" description="ABM" evidence="2">
    <location>
        <begin position="4"/>
        <end position="102"/>
    </location>
</feature>
<evidence type="ECO:0000259" key="2">
    <source>
        <dbReference type="PROSITE" id="PS51725"/>
    </source>
</evidence>
<dbReference type="SUPFAM" id="SSF54909">
    <property type="entry name" value="Dimeric alpha+beta barrel"/>
    <property type="match status" value="1"/>
</dbReference>
<evidence type="ECO:0000256" key="1">
    <source>
        <dbReference type="SAM" id="MobiDB-lite"/>
    </source>
</evidence>
<dbReference type="Proteomes" id="UP000339249">
    <property type="component" value="Unassembled WGS sequence"/>
</dbReference>
<evidence type="ECO:0000313" key="4">
    <source>
        <dbReference type="Proteomes" id="UP000339249"/>
    </source>
</evidence>
<dbReference type="Gene3D" id="3.30.70.100">
    <property type="match status" value="1"/>
</dbReference>
<keyword evidence="3" id="KW-0503">Monooxygenase</keyword>
<accession>A0A4V6J2W1</accession>
<dbReference type="AlphaFoldDB" id="A0A4V6J2W1"/>
<proteinExistence type="predicted"/>
<dbReference type="GO" id="GO:0004497">
    <property type="term" value="F:monooxygenase activity"/>
    <property type="evidence" value="ECO:0007669"/>
    <property type="project" value="UniProtKB-KW"/>
</dbReference>
<feature type="region of interest" description="Disordered" evidence="1">
    <location>
        <begin position="82"/>
        <end position="108"/>
    </location>
</feature>
<reference evidence="3 4" key="1">
    <citation type="submission" date="2019-04" db="EMBL/GenBank/DDBJ databases">
        <authorList>
            <consortium name="Pathogen Informatics"/>
        </authorList>
    </citation>
    <scope>NUCLEOTIDE SEQUENCE [LARGE SCALE GENOMIC DNA]</scope>
    <source>
        <strain evidence="3 4">NCTC9185</strain>
    </source>
</reference>
<protein>
    <submittedName>
        <fullName evidence="3">Antibiotic biosynthesis monooxygenase</fullName>
    </submittedName>
</protein>
<feature type="compositionally biased region" description="Basic and acidic residues" evidence="1">
    <location>
        <begin position="82"/>
        <end position="101"/>
    </location>
</feature>
<dbReference type="InterPro" id="IPR011008">
    <property type="entry name" value="Dimeric_a/b-barrel"/>
</dbReference>
<name>A0A4V6J2W1_RAOTE</name>
<dbReference type="Pfam" id="PF03992">
    <property type="entry name" value="ABM"/>
    <property type="match status" value="1"/>
</dbReference>
<evidence type="ECO:0000313" key="3">
    <source>
        <dbReference type="EMBL" id="VTN15564.1"/>
    </source>
</evidence>
<dbReference type="EMBL" id="CABDVU010000001">
    <property type="protein sequence ID" value="VTN15564.1"/>
    <property type="molecule type" value="Genomic_DNA"/>
</dbReference>
<organism evidence="3 4">
    <name type="scientific">Raoultella terrigena</name>
    <name type="common">Klebsiella terrigena</name>
    <dbReference type="NCBI Taxonomy" id="577"/>
    <lineage>
        <taxon>Bacteria</taxon>
        <taxon>Pseudomonadati</taxon>
        <taxon>Pseudomonadota</taxon>
        <taxon>Gammaproteobacteria</taxon>
        <taxon>Enterobacterales</taxon>
        <taxon>Enterobacteriaceae</taxon>
        <taxon>Klebsiella/Raoultella group</taxon>
        <taxon>Raoultella</taxon>
    </lineage>
</organism>